<evidence type="ECO:0000256" key="1">
    <source>
        <dbReference type="SAM" id="MobiDB-lite"/>
    </source>
</evidence>
<dbReference type="SMART" id="SM00165">
    <property type="entry name" value="UBA"/>
    <property type="match status" value="1"/>
</dbReference>
<feature type="compositionally biased region" description="Low complexity" evidence="1">
    <location>
        <begin position="1975"/>
        <end position="1984"/>
    </location>
</feature>
<dbReference type="SUPFAM" id="SSF46934">
    <property type="entry name" value="UBA-like"/>
    <property type="match status" value="1"/>
</dbReference>
<feature type="region of interest" description="Disordered" evidence="1">
    <location>
        <begin position="795"/>
        <end position="867"/>
    </location>
</feature>
<dbReference type="EMBL" id="BRXZ01001892">
    <property type="protein sequence ID" value="GMH49021.1"/>
    <property type="molecule type" value="Genomic_DNA"/>
</dbReference>
<feature type="compositionally biased region" description="Gly residues" evidence="1">
    <location>
        <begin position="2194"/>
        <end position="2205"/>
    </location>
</feature>
<feature type="compositionally biased region" description="Polar residues" evidence="1">
    <location>
        <begin position="1806"/>
        <end position="1818"/>
    </location>
</feature>
<feature type="region of interest" description="Disordered" evidence="1">
    <location>
        <begin position="719"/>
        <end position="741"/>
    </location>
</feature>
<comment type="caution">
    <text evidence="3">The sequence shown here is derived from an EMBL/GenBank/DDBJ whole genome shotgun (WGS) entry which is preliminary data.</text>
</comment>
<feature type="region of interest" description="Disordered" evidence="1">
    <location>
        <begin position="2157"/>
        <end position="2206"/>
    </location>
</feature>
<gene>
    <name evidence="3" type="ORF">TrRE_jg1921</name>
</gene>
<evidence type="ECO:0000313" key="4">
    <source>
        <dbReference type="Proteomes" id="UP001165082"/>
    </source>
</evidence>
<dbReference type="Proteomes" id="UP001165082">
    <property type="component" value="Unassembled WGS sequence"/>
</dbReference>
<evidence type="ECO:0000259" key="2">
    <source>
        <dbReference type="PROSITE" id="PS50030"/>
    </source>
</evidence>
<dbReference type="Pfam" id="PF00627">
    <property type="entry name" value="UBA"/>
    <property type="match status" value="1"/>
</dbReference>
<feature type="region of interest" description="Disordered" evidence="1">
    <location>
        <begin position="2343"/>
        <end position="2371"/>
    </location>
</feature>
<accession>A0A9W6ZB44</accession>
<feature type="compositionally biased region" description="Acidic residues" evidence="1">
    <location>
        <begin position="1921"/>
        <end position="1944"/>
    </location>
</feature>
<feature type="domain" description="UBA" evidence="2">
    <location>
        <begin position="741"/>
        <end position="782"/>
    </location>
</feature>
<dbReference type="InterPro" id="IPR009060">
    <property type="entry name" value="UBA-like_sf"/>
</dbReference>
<sequence length="2442" mass="258952">MTIKALAKDQSPVIANIVVFLTDRFKHLADISMVMRNNKSSSNTNASSTLDINAEGILANVPRVPLHNIDAADFTPDSVIMNYSQYIRSVAIVEWLSSVLASVIRTASLKSENSNRWRHEPWWSDVTSDDFNIVFKKLSALHRSTQLETCRVRTEENYATREEERTKNVEEVGTKHHPSIYVLRIVNPDGAVIRDGIEIDFCNNVGSYDMGSIIVANDRCINTSGVMRYRGPRGWVSECTRGQGREPICEVVGVHSSLDDLAPNLRIQYEAISKVKTRKGTECGISDLATVGAHVLSRLQTNFKTLLTTLSKSFTGGLSGRSSALSQSYESFVGKVILNVASAIEKSLGAGMEQVRGRYMESEDLSYMDKQMMEEEGYWKWNGGGGGAGDGITGGTLRRGRSDSVCTGLGGRLSMGGSAMYLGSVLEIIMACIFDEKKSRSINMLLLGRLTRARIQGSADGTIQYSTDVDFRDCLKFCLMYGLNDMCFWAENERKVFEEAIQNLGTLDAKNPPMILATGESKFKRVGRSVLSSFIPALNLLKRLFDRPKLAACSMFATLSRWEIDQDSMMGSTILESIFPFSNNNKTWQLEPWLCDFHLNLAHQTVSTIIFDPRLCGVPPHVLNVILAVASESVDCIVLSLKAALVDPTEKEKTGQTSEVAAPGAGLNPFSAFGAGLGGGGADALQELFGRTMRGSSSSDQAALGALMQRTEALMGAMAGNSRRGPAGRSQGGGEQPEPFEPDEAIITQLTEMGFDREHVLEALEETQQNVAEIAIDYVMTHPAPSTTVIAERVARREARRAERENSRAAAEASAADAESPAVQSSTLTTSTTSTTSTTATTTTTTTTSGNASALPSTQDAQGMDIVPPGIEEDAEKMKLDISGIVDDKNVYTSPKARANSAHKSALENSSKNILKFISNFDEKVVEVCLKLVESGSYGVIRGESVPFECHNKVDDGFGTGDGATEAITTVICNFITEYGGKVKERKAKLGAKGKEVADSLDRDGDQTSAFVEGLIERVGMLAFLLQAKGKKAKGAVEGEGNLGKGDAAKLAGLCHALVIMMRSFPEKRLLVLKADLVGRCLSCISRFRSGKIECGGVNGGGVGGWPVWYTPFILLLDVMSTPVNGAFDKEEANSSKGAQGPGQGGEFERSLKEAKKKKVEIEAASKKIGALTRGEGGGPPDGEDMTPPLYHPLIPQREGEHAMVECMNLLALRPSKNKLPPPSGVVHAILTLLSRLLRSHKLATKFLKKGGCELLLKLPATCKFEGRVNLVGSIFRHILKDPATLQTSMETEIRTIVARMGKIPRRGKVGGGKVLATKAFVTHCSPLFRRDPICFMKAVACSVDVLTGKDFLKSIGEKSASIVRLKSMENRSSVGKKMEKVFGGTGGGGSKSSSTSPVGGKGSGMDVDAGGTTTTVTTVTTATTATTTVSSKELTTKSKAALPTPPLTTSASTGSTTATNHNPRKRTRNSASSDQPASKTRGGKSPKKKAMSPKRSKKGDSQEANYAGSSNNVVLNGTAANHVTSLLLCKLIKDEDERRSSDDKFFFDVCDLLHILADLVLALPSTAAAIHRYKATAGSPVFGLQHALKGADAPPSTAVSWLLHKMLVQKRAYEGDEIDLTVEGEVKKMKKDAKERVKKSQNTARLIIALCARPGEGRRRVIHELCCCFRKREGGVEGGEQAVRELWALTSWGELVLGLMSPRSGSGQAKESDYSSSTLAYEVVRLMGEVGLVGCLMDALGELELHHPLAPSAAASLVRCLEIFSRNSVNETLLKMKKTPEIGGGGKKVAKGDEDRTATEGVSLGATQSSQVDSTASAPAVRPDGMSNVDAAAATSSEPQVLERRQSLGGPSTRAEGDFAEDGMLEDGFDAQTARRVEEREVLADFVEEIMELEGEDGMDDGMMEVEVQEVNLGGPSDGNGDDDDDDDDDDGGDNDDDDDEDGMQLLGVHEDVDMDGSSGSGEDMDMLDAMSNSDSMGSSSEGSEGRSDESSIEDDGEGDSSSDDSDGDISEEDDDDIVGGMSSDDDNANMYFVDEDDEGEMMEEEEEDDEDEDGIDFEGHEGDHDPGQEDDDLFYDEDATLEEDGGLTLEGGGGGWMRVEGGDGRLGGANLLDDPSLGMGGAEQMISRILHGDGIGGDMNSLRISIMDGAMGERGGMVRAAGGSSSRGSSSVSTPGDGLPSVTQNTANNQGGSSGGGSSGGGFQRWNDMSAMDVAFGASSHAAGAGRGVEGVVGYNDSEMLESLGLFVENGEERPPSGGRPLRRGQSFNVMRDDPMAREGGAGGIGVVGNVNGDTSLFPNGVAMGAHMIGATPIHPLLAGVSLPPVNSSGFFFQPHGLASGRAGSSSASGSESRSRTFGSSGAMGPGTVLRLLTGPDGLPYLDGRAPGGGSGGGMASVRGVSSWWGGEEGLSGGGGSGGEAAVEQVLVGSLGVEGVEERR</sequence>
<feature type="compositionally biased region" description="Acidic residues" evidence="1">
    <location>
        <begin position="1992"/>
        <end position="2058"/>
    </location>
</feature>
<name>A0A9W6ZB44_9STRA</name>
<feature type="compositionally biased region" description="Acidic residues" evidence="1">
    <location>
        <begin position="1859"/>
        <end position="1868"/>
    </location>
</feature>
<proteinExistence type="predicted"/>
<keyword evidence="4" id="KW-1185">Reference proteome</keyword>
<dbReference type="Gene3D" id="1.10.8.10">
    <property type="entry name" value="DNA helicase RuvA subunit, C-terminal domain"/>
    <property type="match status" value="1"/>
</dbReference>
<feature type="compositionally biased region" description="Low complexity" evidence="1">
    <location>
        <begin position="808"/>
        <end position="849"/>
    </location>
</feature>
<feature type="non-terminal residue" evidence="3">
    <location>
        <position position="1"/>
    </location>
</feature>
<feature type="compositionally biased region" description="Polar residues" evidence="1">
    <location>
        <begin position="2183"/>
        <end position="2192"/>
    </location>
</feature>
<feature type="compositionally biased region" description="Low complexity" evidence="1">
    <location>
        <begin position="2343"/>
        <end position="2354"/>
    </location>
</feature>
<feature type="compositionally biased region" description="Basic residues" evidence="1">
    <location>
        <begin position="1482"/>
        <end position="1498"/>
    </location>
</feature>
<feature type="compositionally biased region" description="Low complexity" evidence="1">
    <location>
        <begin position="2159"/>
        <end position="2175"/>
    </location>
</feature>
<reference evidence="3" key="1">
    <citation type="submission" date="2022-07" db="EMBL/GenBank/DDBJ databases">
        <title>Genome analysis of Parmales, a sister group of diatoms, reveals the evolutionary specialization of diatoms from phago-mixotrophs to photoautotrophs.</title>
        <authorList>
            <person name="Ban H."/>
            <person name="Sato S."/>
            <person name="Yoshikawa S."/>
            <person name="Kazumasa Y."/>
            <person name="Nakamura Y."/>
            <person name="Ichinomiya M."/>
            <person name="Saitoh K."/>
            <person name="Sato N."/>
            <person name="Blanc-Mathieu R."/>
            <person name="Endo H."/>
            <person name="Kuwata A."/>
            <person name="Ogata H."/>
        </authorList>
    </citation>
    <scope>NUCLEOTIDE SEQUENCE</scope>
</reference>
<feature type="region of interest" description="Disordered" evidence="1">
    <location>
        <begin position="1128"/>
        <end position="1152"/>
    </location>
</feature>
<evidence type="ECO:0000313" key="3">
    <source>
        <dbReference type="EMBL" id="GMH49021.1"/>
    </source>
</evidence>
<dbReference type="InterPro" id="IPR015940">
    <property type="entry name" value="UBA"/>
</dbReference>
<feature type="compositionally biased region" description="Basic and acidic residues" evidence="1">
    <location>
        <begin position="795"/>
        <end position="807"/>
    </location>
</feature>
<feature type="compositionally biased region" description="Polar residues" evidence="1">
    <location>
        <begin position="1470"/>
        <end position="1479"/>
    </location>
</feature>
<feature type="region of interest" description="Disordered" evidence="1">
    <location>
        <begin position="1374"/>
        <end position="1412"/>
    </location>
</feature>
<feature type="compositionally biased region" description="Polar residues" evidence="1">
    <location>
        <begin position="850"/>
        <end position="861"/>
    </location>
</feature>
<organism evidence="3 4">
    <name type="scientific">Triparma retinervis</name>
    <dbReference type="NCBI Taxonomy" id="2557542"/>
    <lineage>
        <taxon>Eukaryota</taxon>
        <taxon>Sar</taxon>
        <taxon>Stramenopiles</taxon>
        <taxon>Ochrophyta</taxon>
        <taxon>Bolidophyceae</taxon>
        <taxon>Parmales</taxon>
        <taxon>Triparmaceae</taxon>
        <taxon>Triparma</taxon>
    </lineage>
</organism>
<feature type="region of interest" description="Disordered" evidence="1">
    <location>
        <begin position="1780"/>
        <end position="1868"/>
    </location>
</feature>
<feature type="compositionally biased region" description="Acidic residues" evidence="1">
    <location>
        <begin position="1894"/>
        <end position="1909"/>
    </location>
</feature>
<feature type="compositionally biased region" description="Basic and acidic residues" evidence="1">
    <location>
        <begin position="2059"/>
        <end position="2069"/>
    </location>
</feature>
<feature type="region of interest" description="Disordered" evidence="1">
    <location>
        <begin position="1894"/>
        <end position="2071"/>
    </location>
</feature>
<dbReference type="PROSITE" id="PS50030">
    <property type="entry name" value="UBA"/>
    <property type="match status" value="1"/>
</dbReference>
<dbReference type="OrthoDB" id="8068875at2759"/>
<feature type="region of interest" description="Disordered" evidence="1">
    <location>
        <begin position="1428"/>
        <end position="1507"/>
    </location>
</feature>
<feature type="compositionally biased region" description="Low complexity" evidence="1">
    <location>
        <begin position="1448"/>
        <end position="1460"/>
    </location>
</feature>
<protein>
    <recommendedName>
        <fullName evidence="2">UBA domain-containing protein</fullName>
    </recommendedName>
</protein>